<dbReference type="InterPro" id="IPR038648">
    <property type="entry name" value="PHR_sf"/>
</dbReference>
<protein>
    <submittedName>
        <fullName evidence="3">MYCBP2</fullName>
        <ecNumber evidence="3">2.3.2.33</ecNumber>
    </submittedName>
</protein>
<feature type="coiled-coil region" evidence="1">
    <location>
        <begin position="4"/>
        <end position="48"/>
    </location>
</feature>
<proteinExistence type="predicted"/>
<dbReference type="OrthoDB" id="10066958at2759"/>
<reference evidence="3" key="1">
    <citation type="submission" date="2021-03" db="EMBL/GenBank/DDBJ databases">
        <authorList>
            <person name="Bekaert M."/>
        </authorList>
    </citation>
    <scope>NUCLEOTIDE SEQUENCE</scope>
</reference>
<evidence type="ECO:0000259" key="2">
    <source>
        <dbReference type="Pfam" id="PF08005"/>
    </source>
</evidence>
<keyword evidence="3" id="KW-0808">Transferase</keyword>
<dbReference type="GO" id="GO:0005886">
    <property type="term" value="C:plasma membrane"/>
    <property type="evidence" value="ECO:0007669"/>
    <property type="project" value="TreeGrafter"/>
</dbReference>
<keyword evidence="4" id="KW-1185">Reference proteome</keyword>
<organism evidence="3 4">
    <name type="scientific">Mytilus edulis</name>
    <name type="common">Blue mussel</name>
    <dbReference type="NCBI Taxonomy" id="6550"/>
    <lineage>
        <taxon>Eukaryota</taxon>
        <taxon>Metazoa</taxon>
        <taxon>Spiralia</taxon>
        <taxon>Lophotrochozoa</taxon>
        <taxon>Mollusca</taxon>
        <taxon>Bivalvia</taxon>
        <taxon>Autobranchia</taxon>
        <taxon>Pteriomorphia</taxon>
        <taxon>Mytilida</taxon>
        <taxon>Mytiloidea</taxon>
        <taxon>Mytilidae</taxon>
        <taxon>Mytilinae</taxon>
        <taxon>Mytilus</taxon>
    </lineage>
</organism>
<name>A0A8S3TM53_MYTED</name>
<sequence>MIEVEKLKKHLEEHKQLIQTKAKEHLDYELLLKNVENITKLAEQMENECHILCKKTNTCIQLSSMTVTPNVSEIFSFCRFGTLSSNGWKVSGAKRDAICFSVSKEIELCGFLSYVCRDGLSTCDVTATVKYDTTDLVKVSNTIDSKVAENKMVRIEFPTPVKLLANKKYHAVVLMKGPDCYYGYNGKTVVDSKGVVFTFENSPLVENSTKTEVAKFLDFYLEFLYKFFIVANS</sequence>
<evidence type="ECO:0000313" key="3">
    <source>
        <dbReference type="EMBL" id="CAG2230002.1"/>
    </source>
</evidence>
<comment type="caution">
    <text evidence="3">The sequence shown here is derived from an EMBL/GenBank/DDBJ whole genome shotgun (WGS) entry which is preliminary data.</text>
</comment>
<dbReference type="InterPro" id="IPR012983">
    <property type="entry name" value="PHR"/>
</dbReference>
<dbReference type="EMBL" id="CAJPWZ010002043">
    <property type="protein sequence ID" value="CAG2230002.1"/>
    <property type="molecule type" value="Genomic_DNA"/>
</dbReference>
<dbReference type="PANTHER" id="PTHR45943">
    <property type="entry name" value="E3 UBIQUITIN-PROTEIN LIGASE MYCBP2"/>
    <property type="match status" value="1"/>
</dbReference>
<dbReference type="GO" id="GO:0061630">
    <property type="term" value="F:ubiquitin protein ligase activity"/>
    <property type="evidence" value="ECO:0007669"/>
    <property type="project" value="UniProtKB-EC"/>
</dbReference>
<dbReference type="AlphaFoldDB" id="A0A8S3TM53"/>
<feature type="domain" description="PHR" evidence="2">
    <location>
        <begin position="78"/>
        <end position="212"/>
    </location>
</feature>
<gene>
    <name evidence="3" type="ORF">MEDL_42873</name>
</gene>
<dbReference type="Gene3D" id="2.60.120.820">
    <property type="entry name" value="PHR domain"/>
    <property type="match status" value="1"/>
</dbReference>
<keyword evidence="1" id="KW-0175">Coiled coil</keyword>
<dbReference type="GO" id="GO:0005634">
    <property type="term" value="C:nucleus"/>
    <property type="evidence" value="ECO:0007669"/>
    <property type="project" value="TreeGrafter"/>
</dbReference>
<evidence type="ECO:0000313" key="4">
    <source>
        <dbReference type="Proteomes" id="UP000683360"/>
    </source>
</evidence>
<dbReference type="EC" id="2.3.2.33" evidence="3"/>
<dbReference type="Pfam" id="PF08005">
    <property type="entry name" value="PHR"/>
    <property type="match status" value="1"/>
</dbReference>
<dbReference type="Proteomes" id="UP000683360">
    <property type="component" value="Unassembled WGS sequence"/>
</dbReference>
<accession>A0A8S3TM53</accession>
<evidence type="ECO:0000256" key="1">
    <source>
        <dbReference type="SAM" id="Coils"/>
    </source>
</evidence>
<dbReference type="PANTHER" id="PTHR45943:SF2">
    <property type="entry name" value="RING-TYPE DOMAIN-CONTAINING PROTEIN"/>
    <property type="match status" value="1"/>
</dbReference>
<keyword evidence="3" id="KW-0012">Acyltransferase</keyword>